<gene>
    <name evidence="1" type="ORF">XELAEV_18000369mg</name>
</gene>
<dbReference type="InterPro" id="IPR050358">
    <property type="entry name" value="RSE1/DDB1/CFT1"/>
</dbReference>
<name>A0A974GYK2_XENLA</name>
<protein>
    <submittedName>
        <fullName evidence="1">Uncharacterized protein</fullName>
    </submittedName>
</protein>
<dbReference type="InterPro" id="IPR015943">
    <property type="entry name" value="WD40/YVTN_repeat-like_dom_sf"/>
</dbReference>
<sequence length="101" mass="11682">MFYRQKSSFLPSYIIDVRELDEKLLNIIDMQFLHGYYEPTLLILFEPNQTWPGRVAVRQDTCSIVAISLNIMQKVHPIIWSLNSLPYDCTQALAVPKPVGK</sequence>
<accession>A0A974GYK2</accession>
<organism evidence="1">
    <name type="scientific">Xenopus laevis</name>
    <name type="common">African clawed frog</name>
    <dbReference type="NCBI Taxonomy" id="8355"/>
    <lineage>
        <taxon>Eukaryota</taxon>
        <taxon>Metazoa</taxon>
        <taxon>Chordata</taxon>
        <taxon>Craniata</taxon>
        <taxon>Vertebrata</taxon>
        <taxon>Euteleostomi</taxon>
        <taxon>Amphibia</taxon>
        <taxon>Batrachia</taxon>
        <taxon>Anura</taxon>
        <taxon>Pipoidea</taxon>
        <taxon>Pipidae</taxon>
        <taxon>Xenopodinae</taxon>
        <taxon>Xenopus</taxon>
        <taxon>Xenopus</taxon>
    </lineage>
</organism>
<dbReference type="PANTHER" id="PTHR10644">
    <property type="entry name" value="DNA REPAIR/RNA PROCESSING CPSF FAMILY"/>
    <property type="match status" value="1"/>
</dbReference>
<dbReference type="Proteomes" id="UP000694892">
    <property type="component" value="Unassembled WGS sequence"/>
</dbReference>
<dbReference type="AlphaFoldDB" id="A0A974GYK2"/>
<evidence type="ECO:0000313" key="1">
    <source>
        <dbReference type="EMBL" id="OCT55625.1"/>
    </source>
</evidence>
<proteinExistence type="predicted"/>
<dbReference type="Gene3D" id="2.130.10.10">
    <property type="entry name" value="YVTN repeat-like/Quinoprotein amine dehydrogenase"/>
    <property type="match status" value="1"/>
</dbReference>
<dbReference type="EMBL" id="KV480311">
    <property type="protein sequence ID" value="OCT55625.1"/>
    <property type="molecule type" value="Genomic_DNA"/>
</dbReference>
<reference evidence="1" key="1">
    <citation type="submission" date="2016-05" db="EMBL/GenBank/DDBJ databases">
        <title>WGS assembly of Xenopus laevis.</title>
        <authorList>
            <person name="Session A."/>
            <person name="Uno Y."/>
            <person name="Kwon T."/>
            <person name="Chapman J."/>
            <person name="Toyoda A."/>
            <person name="Takahashi S."/>
            <person name="Fukui A."/>
            <person name="Hikosaka A."/>
            <person name="Putnam N."/>
            <person name="Stites J."/>
            <person name="Van Heeringen S."/>
            <person name="Quigley I."/>
            <person name="Heinz S."/>
            <person name="Hellsten U."/>
            <person name="Lyons J."/>
            <person name="Suzuki A."/>
            <person name="Kondo M."/>
            <person name="Ogino H."/>
            <person name="Ochi H."/>
            <person name="Bogdanovic O."/>
            <person name="Lister R."/>
            <person name="Georgiou G."/>
            <person name="Paranjpe S."/>
            <person name="Van Kruijsbergen I."/>
            <person name="Mozaffari S."/>
            <person name="Shu S."/>
            <person name="Schmutz J."/>
            <person name="Jenkins J."/>
            <person name="Grimwood J."/>
            <person name="Carlson J."/>
            <person name="Mitros T."/>
            <person name="Simakov O."/>
            <person name="Heald R."/>
            <person name="Miller K."/>
            <person name="Haudenschild C."/>
            <person name="Kuroki Y."/>
            <person name="Tanaka T."/>
            <person name="Michiue T."/>
            <person name="Watanabe M."/>
            <person name="Kinoshita T."/>
            <person name="Ohta Y."/>
            <person name="Mawaribuchi S."/>
            <person name="Suzuki Y."/>
            <person name="Haramoto Y."/>
            <person name="Yamamoto T."/>
            <person name="Takagi C."/>
            <person name="Kitzman J."/>
            <person name="Shendure J."/>
            <person name="Nakayama T."/>
            <person name="Izutsu Y."/>
            <person name="Robert J."/>
            <person name="Dichmann D."/>
            <person name="Flajnik M."/>
            <person name="Houston D."/>
            <person name="Marcotte E."/>
            <person name="Wallingford J."/>
            <person name="Ito Y."/>
            <person name="Asashima M."/>
            <person name="Ueno N."/>
            <person name="Matsuda Y."/>
            <person name="Jan Veenstra G."/>
            <person name="Fujiyama A."/>
            <person name="Harland R."/>
            <person name="Taira M."/>
            <person name="Rokhsar D.S."/>
        </authorList>
    </citation>
    <scope>NUCLEOTIDE SEQUENCE</scope>
    <source>
        <strain evidence="1">J</strain>
        <tissue evidence="1">Blood</tissue>
    </source>
</reference>